<dbReference type="InterPro" id="IPR052362">
    <property type="entry name" value="HTH-GbsR_regulator"/>
</dbReference>
<dbReference type="Gene3D" id="1.10.287.160">
    <property type="entry name" value="HR1 repeat"/>
    <property type="match status" value="1"/>
</dbReference>
<dbReference type="GO" id="GO:0003700">
    <property type="term" value="F:DNA-binding transcription factor activity"/>
    <property type="evidence" value="ECO:0007669"/>
    <property type="project" value="InterPro"/>
</dbReference>
<keyword evidence="6" id="KW-1185">Reference proteome</keyword>
<dbReference type="GO" id="GO:0003677">
    <property type="term" value="F:DNA binding"/>
    <property type="evidence" value="ECO:0007669"/>
    <property type="project" value="UniProtKB-KW"/>
</dbReference>
<evidence type="ECO:0000259" key="4">
    <source>
        <dbReference type="Pfam" id="PF12802"/>
    </source>
</evidence>
<dbReference type="RefSeq" id="WP_016329206.1">
    <property type="nucleotide sequence ID" value="NC_019386.1"/>
</dbReference>
<organism evidence="5 6">
    <name type="scientific">Thermus oshimai JL-2</name>
    <dbReference type="NCBI Taxonomy" id="751945"/>
    <lineage>
        <taxon>Bacteria</taxon>
        <taxon>Thermotogati</taxon>
        <taxon>Deinococcota</taxon>
        <taxon>Deinococci</taxon>
        <taxon>Thermales</taxon>
        <taxon>Thermaceae</taxon>
        <taxon>Thermus</taxon>
    </lineage>
</organism>
<evidence type="ECO:0000313" key="6">
    <source>
        <dbReference type="Proteomes" id="UP000000211"/>
    </source>
</evidence>
<dbReference type="EMBL" id="CP003249">
    <property type="protein sequence ID" value="AFV76015.1"/>
    <property type="molecule type" value="Genomic_DNA"/>
</dbReference>
<sequence>MEAPLKAWVEETALLFEGAGLPRMAGRVLAWLLVADPPEQTAREMGEALSVSKGALSPALHLLTRLGLVEKLRRPGERADRYTVRPGAWRRLLLEKARALSLYREAAERGLALLPPEKGERLREMHRLYAFFERALPELLRRYEEEA</sequence>
<evidence type="ECO:0000313" key="5">
    <source>
        <dbReference type="EMBL" id="AFV76015.1"/>
    </source>
</evidence>
<protein>
    <submittedName>
        <fullName evidence="5">Putative transcriptional regulator</fullName>
    </submittedName>
</protein>
<dbReference type="InterPro" id="IPR036390">
    <property type="entry name" value="WH_DNA-bd_sf"/>
</dbReference>
<keyword evidence="3" id="KW-0804">Transcription</keyword>
<evidence type="ECO:0000256" key="1">
    <source>
        <dbReference type="ARBA" id="ARBA00023015"/>
    </source>
</evidence>
<dbReference type="KEGG" id="tos:Theos_0962"/>
<dbReference type="PANTHER" id="PTHR38465">
    <property type="entry name" value="HTH-TYPE TRANSCRIPTIONAL REGULATOR MJ1563-RELATED"/>
    <property type="match status" value="1"/>
</dbReference>
<feature type="domain" description="HTH marR-type" evidence="4">
    <location>
        <begin position="20"/>
        <end position="76"/>
    </location>
</feature>
<accession>K7QZ03</accession>
<proteinExistence type="predicted"/>
<dbReference type="AlphaFoldDB" id="K7QZ03"/>
<evidence type="ECO:0000256" key="3">
    <source>
        <dbReference type="ARBA" id="ARBA00023163"/>
    </source>
</evidence>
<dbReference type="PANTHER" id="PTHR38465:SF2">
    <property type="entry name" value="HTH-TYPE TRANSCRIPTIONAL REGULATOR MMPR5"/>
    <property type="match status" value="1"/>
</dbReference>
<dbReference type="InterPro" id="IPR000835">
    <property type="entry name" value="HTH_MarR-typ"/>
</dbReference>
<dbReference type="PATRIC" id="fig|751945.3.peg.956"/>
<dbReference type="HOGENOM" id="CLU_120349_2_1_0"/>
<keyword evidence="1" id="KW-0805">Transcription regulation</keyword>
<gene>
    <name evidence="5" type="ORF">Theos_0962</name>
</gene>
<keyword evidence="2" id="KW-0238">DNA-binding</keyword>
<dbReference type="eggNOG" id="COG1510">
    <property type="taxonomic scope" value="Bacteria"/>
</dbReference>
<dbReference type="Gene3D" id="1.10.10.10">
    <property type="entry name" value="Winged helix-like DNA-binding domain superfamily/Winged helix DNA-binding domain"/>
    <property type="match status" value="1"/>
</dbReference>
<dbReference type="InterPro" id="IPR036388">
    <property type="entry name" value="WH-like_DNA-bd_sf"/>
</dbReference>
<dbReference type="STRING" id="751945.Theos_0962"/>
<dbReference type="Pfam" id="PF12802">
    <property type="entry name" value="MarR_2"/>
    <property type="match status" value="1"/>
</dbReference>
<dbReference type="OrthoDB" id="67158at2"/>
<evidence type="ECO:0000256" key="2">
    <source>
        <dbReference type="ARBA" id="ARBA00023125"/>
    </source>
</evidence>
<dbReference type="SUPFAM" id="SSF46785">
    <property type="entry name" value="Winged helix' DNA-binding domain"/>
    <property type="match status" value="1"/>
</dbReference>
<reference evidence="5 6" key="1">
    <citation type="journal article" date="2013" name="Genome Announc.">
        <title>Whole Genome Sequencing of Thermus oshimai JL-2 and Thermus thermophilus JL-18, Incomplete Denitrifiers from the United States Great Basin.</title>
        <authorList>
            <person name="Murugapiran S.K."/>
            <person name="Huntemann M."/>
            <person name="Wei C.L."/>
            <person name="Han J."/>
            <person name="Detter J.C."/>
            <person name="Han C.S."/>
            <person name="Erkkila T.H."/>
            <person name="Teshima H."/>
            <person name="Chen A."/>
            <person name="Kyrpides N."/>
            <person name="Mavrommatis K."/>
            <person name="Markowitz V."/>
            <person name="Szeto E."/>
            <person name="Ivanova N."/>
            <person name="Pagani I."/>
            <person name="Lam J."/>
            <person name="McDonald A.I."/>
            <person name="Dodsworth J.A."/>
            <person name="Pati A."/>
            <person name="Goodwin L."/>
            <person name="Peters L."/>
            <person name="Pitluck S."/>
            <person name="Woyke T."/>
            <person name="Hedlund B.P."/>
        </authorList>
    </citation>
    <scope>NUCLEOTIDE SEQUENCE</scope>
    <source>
        <strain evidence="5 6">JL-2</strain>
    </source>
</reference>
<dbReference type="Proteomes" id="UP000000211">
    <property type="component" value="Chromosome"/>
</dbReference>
<name>K7QZ03_THEOS</name>